<feature type="transmembrane region" description="Helical" evidence="5">
    <location>
        <begin position="21"/>
        <end position="38"/>
    </location>
</feature>
<feature type="transmembrane region" description="Helical" evidence="5">
    <location>
        <begin position="110"/>
        <end position="131"/>
    </location>
</feature>
<feature type="transmembrane region" description="Helical" evidence="5">
    <location>
        <begin position="171"/>
        <end position="193"/>
    </location>
</feature>
<dbReference type="PROSITE" id="PS50850">
    <property type="entry name" value="MFS"/>
    <property type="match status" value="1"/>
</dbReference>
<dbReference type="EMBL" id="CP108133">
    <property type="protein sequence ID" value="WTP53820.1"/>
    <property type="molecule type" value="Genomic_DNA"/>
</dbReference>
<name>A0ABZ1JVR8_9ACTN</name>
<evidence type="ECO:0000313" key="7">
    <source>
        <dbReference type="EMBL" id="WTP53820.1"/>
    </source>
</evidence>
<evidence type="ECO:0000256" key="1">
    <source>
        <dbReference type="ARBA" id="ARBA00004651"/>
    </source>
</evidence>
<evidence type="ECO:0000256" key="2">
    <source>
        <dbReference type="ARBA" id="ARBA00022692"/>
    </source>
</evidence>
<keyword evidence="4 5" id="KW-0472">Membrane</keyword>
<sequence>MTRTSLPEAAPPPVRLGRVSIGALGILALALGALQSVVEPALPLLQRELGVSPAEGALVGNTLLITGAVVAPVAGKLGDRYGGKRVLVALTAVVSAGGLLAALAPNLPVLLLGQVLQGVMVGALPLSFILVRTHLPPQESQVAIGVVVALFTGGGMVGMLFAGPISESLSWHWMFALPTLAIAATTVAVSRLLPHDPPARSENGIDWPGVVLLSGTLLAFMLGLVTVTRDGGLPPLAVGAVAVVVAALAAGWVAVERRAPSPMVDLRMLAKPAMWHACVLTFVMSTSSGMVLFLLPQLFAVSGDGYGFGAGTTGIGLFLLPGAVAGAVSDSVGGIAVRRFGSRAVVVAGSAVTAVTMIALAWLHGAEWQLVLAKVLTAFAAGVGTTALLAGTATAVATKDIGIATGLLVVTRVIGVALGAQVAGALLDAGTGSTTGLPAESAFATGFAVAGLVAALSLLVVRLTKKGAQA</sequence>
<evidence type="ECO:0000256" key="5">
    <source>
        <dbReference type="SAM" id="Phobius"/>
    </source>
</evidence>
<evidence type="ECO:0000256" key="4">
    <source>
        <dbReference type="ARBA" id="ARBA00023136"/>
    </source>
</evidence>
<feature type="transmembrane region" description="Helical" evidence="5">
    <location>
        <begin position="340"/>
        <end position="362"/>
    </location>
</feature>
<feature type="transmembrane region" description="Helical" evidence="5">
    <location>
        <begin position="205"/>
        <end position="227"/>
    </location>
</feature>
<evidence type="ECO:0000313" key="8">
    <source>
        <dbReference type="Proteomes" id="UP001432166"/>
    </source>
</evidence>
<dbReference type="Pfam" id="PF07690">
    <property type="entry name" value="MFS_1"/>
    <property type="match status" value="1"/>
</dbReference>
<keyword evidence="3 5" id="KW-1133">Transmembrane helix</keyword>
<feature type="transmembrane region" description="Helical" evidence="5">
    <location>
        <begin position="233"/>
        <end position="255"/>
    </location>
</feature>
<accession>A0ABZ1JVR8</accession>
<feature type="transmembrane region" description="Helical" evidence="5">
    <location>
        <begin position="275"/>
        <end position="299"/>
    </location>
</feature>
<dbReference type="InterPro" id="IPR011701">
    <property type="entry name" value="MFS"/>
</dbReference>
<dbReference type="SUPFAM" id="SSF103473">
    <property type="entry name" value="MFS general substrate transporter"/>
    <property type="match status" value="1"/>
</dbReference>
<gene>
    <name evidence="7" type="ORF">OG288_39185</name>
</gene>
<feature type="transmembrane region" description="Helical" evidence="5">
    <location>
        <begin position="401"/>
        <end position="422"/>
    </location>
</feature>
<keyword evidence="2 5" id="KW-0812">Transmembrane</keyword>
<comment type="subcellular location">
    <subcellularLocation>
        <location evidence="1">Cell membrane</location>
        <topology evidence="1">Multi-pass membrane protein</topology>
    </subcellularLocation>
</comment>
<dbReference type="RefSeq" id="WP_328939443.1">
    <property type="nucleotide sequence ID" value="NZ_CP108133.1"/>
</dbReference>
<proteinExistence type="predicted"/>
<feature type="transmembrane region" description="Helical" evidence="5">
    <location>
        <begin position="442"/>
        <end position="461"/>
    </location>
</feature>
<protein>
    <submittedName>
        <fullName evidence="7">MFS transporter</fullName>
    </submittedName>
</protein>
<dbReference type="PANTHER" id="PTHR23501">
    <property type="entry name" value="MAJOR FACILITATOR SUPERFAMILY"/>
    <property type="match status" value="1"/>
</dbReference>
<reference evidence="7" key="1">
    <citation type="submission" date="2022-10" db="EMBL/GenBank/DDBJ databases">
        <title>The complete genomes of actinobacterial strains from the NBC collection.</title>
        <authorList>
            <person name="Joergensen T.S."/>
            <person name="Alvarez Arevalo M."/>
            <person name="Sterndorff E.B."/>
            <person name="Faurdal D."/>
            <person name="Vuksanovic O."/>
            <person name="Mourched A.-S."/>
            <person name="Charusanti P."/>
            <person name="Shaw S."/>
            <person name="Blin K."/>
            <person name="Weber T."/>
        </authorList>
    </citation>
    <scope>NUCLEOTIDE SEQUENCE</scope>
    <source>
        <strain evidence="7">NBC_00189</strain>
    </source>
</reference>
<dbReference type="Proteomes" id="UP001432166">
    <property type="component" value="Chromosome"/>
</dbReference>
<feature type="transmembrane region" description="Helical" evidence="5">
    <location>
        <begin position="305"/>
        <end position="328"/>
    </location>
</feature>
<feature type="domain" description="Major facilitator superfamily (MFS) profile" evidence="6">
    <location>
        <begin position="20"/>
        <end position="469"/>
    </location>
</feature>
<feature type="transmembrane region" description="Helical" evidence="5">
    <location>
        <begin position="143"/>
        <end position="165"/>
    </location>
</feature>
<dbReference type="PANTHER" id="PTHR23501:SF197">
    <property type="entry name" value="COMD"/>
    <property type="match status" value="1"/>
</dbReference>
<evidence type="ECO:0000256" key="3">
    <source>
        <dbReference type="ARBA" id="ARBA00022989"/>
    </source>
</evidence>
<organism evidence="7 8">
    <name type="scientific">Streptomyces tauricus</name>
    <dbReference type="NCBI Taxonomy" id="68274"/>
    <lineage>
        <taxon>Bacteria</taxon>
        <taxon>Bacillati</taxon>
        <taxon>Actinomycetota</taxon>
        <taxon>Actinomycetes</taxon>
        <taxon>Kitasatosporales</taxon>
        <taxon>Streptomycetaceae</taxon>
        <taxon>Streptomyces</taxon>
        <taxon>Streptomyces aurantiacus group</taxon>
    </lineage>
</organism>
<dbReference type="InterPro" id="IPR020846">
    <property type="entry name" value="MFS_dom"/>
</dbReference>
<feature type="transmembrane region" description="Helical" evidence="5">
    <location>
        <begin position="368"/>
        <end position="389"/>
    </location>
</feature>
<dbReference type="Gene3D" id="1.20.1250.20">
    <property type="entry name" value="MFS general substrate transporter like domains"/>
    <property type="match status" value="2"/>
</dbReference>
<evidence type="ECO:0000259" key="6">
    <source>
        <dbReference type="PROSITE" id="PS50850"/>
    </source>
</evidence>
<feature type="transmembrane region" description="Helical" evidence="5">
    <location>
        <begin position="58"/>
        <end position="74"/>
    </location>
</feature>
<keyword evidence="8" id="KW-1185">Reference proteome</keyword>
<dbReference type="InterPro" id="IPR036259">
    <property type="entry name" value="MFS_trans_sf"/>
</dbReference>
<feature type="transmembrane region" description="Helical" evidence="5">
    <location>
        <begin position="86"/>
        <end position="104"/>
    </location>
</feature>